<evidence type="ECO:0000313" key="2">
    <source>
        <dbReference type="Proteomes" id="UP001630127"/>
    </source>
</evidence>
<organism evidence="1 2">
    <name type="scientific">Cinchona calisaya</name>
    <dbReference type="NCBI Taxonomy" id="153742"/>
    <lineage>
        <taxon>Eukaryota</taxon>
        <taxon>Viridiplantae</taxon>
        <taxon>Streptophyta</taxon>
        <taxon>Embryophyta</taxon>
        <taxon>Tracheophyta</taxon>
        <taxon>Spermatophyta</taxon>
        <taxon>Magnoliopsida</taxon>
        <taxon>eudicotyledons</taxon>
        <taxon>Gunneridae</taxon>
        <taxon>Pentapetalae</taxon>
        <taxon>asterids</taxon>
        <taxon>lamiids</taxon>
        <taxon>Gentianales</taxon>
        <taxon>Rubiaceae</taxon>
        <taxon>Cinchonoideae</taxon>
        <taxon>Cinchoneae</taxon>
        <taxon>Cinchona</taxon>
    </lineage>
</organism>
<evidence type="ECO:0000313" key="1">
    <source>
        <dbReference type="EMBL" id="KAL3518982.1"/>
    </source>
</evidence>
<sequence>MYVLEATKDNNVFEQGKKRKEIVVGSAGVRDEAATGGRGAEKATTSDSSMKKLLQVVQVFKKLLVGGAGVEKAIASGAGAGEADVGKTNVCSAGVGSSTSAWEPTIGYCKC</sequence>
<dbReference type="Proteomes" id="UP001630127">
    <property type="component" value="Unassembled WGS sequence"/>
</dbReference>
<comment type="caution">
    <text evidence="1">The sequence shown here is derived from an EMBL/GenBank/DDBJ whole genome shotgun (WGS) entry which is preliminary data.</text>
</comment>
<dbReference type="EMBL" id="JBJUIK010000009">
    <property type="protein sequence ID" value="KAL3518982.1"/>
    <property type="molecule type" value="Genomic_DNA"/>
</dbReference>
<keyword evidence="2" id="KW-1185">Reference proteome</keyword>
<proteinExistence type="predicted"/>
<gene>
    <name evidence="1" type="ORF">ACH5RR_021571</name>
</gene>
<accession>A0ABD2ZHQ2</accession>
<protein>
    <recommendedName>
        <fullName evidence="3">Variable large protein</fullName>
    </recommendedName>
</protein>
<reference evidence="1 2" key="1">
    <citation type="submission" date="2024-11" db="EMBL/GenBank/DDBJ databases">
        <title>A near-complete genome assembly of Cinchona calisaya.</title>
        <authorList>
            <person name="Lian D.C."/>
            <person name="Zhao X.W."/>
            <person name="Wei L."/>
        </authorList>
    </citation>
    <scope>NUCLEOTIDE SEQUENCE [LARGE SCALE GENOMIC DNA]</scope>
    <source>
        <tissue evidence="1">Nenye</tissue>
    </source>
</reference>
<name>A0ABD2ZHQ2_9GENT</name>
<evidence type="ECO:0008006" key="3">
    <source>
        <dbReference type="Google" id="ProtNLM"/>
    </source>
</evidence>
<dbReference type="AlphaFoldDB" id="A0ABD2ZHQ2"/>